<keyword evidence="6 9" id="KW-1133">Transmembrane helix</keyword>
<dbReference type="Pfam" id="PF08478">
    <property type="entry name" value="POTRA_1"/>
    <property type="match status" value="1"/>
</dbReference>
<dbReference type="GO" id="GO:0090529">
    <property type="term" value="P:cell septum assembly"/>
    <property type="evidence" value="ECO:0007669"/>
    <property type="project" value="InterPro"/>
</dbReference>
<keyword evidence="5 9" id="KW-0812">Transmembrane</keyword>
<keyword evidence="12" id="KW-1185">Reference proteome</keyword>
<keyword evidence="8" id="KW-0131">Cell cycle</keyword>
<name>A0A2U3QL96_9BACT</name>
<dbReference type="PROSITE" id="PS51779">
    <property type="entry name" value="POTRA"/>
    <property type="match status" value="1"/>
</dbReference>
<keyword evidence="4" id="KW-0132">Cell division</keyword>
<dbReference type="AlphaFoldDB" id="A0A2U3QL96"/>
<evidence type="ECO:0000313" key="12">
    <source>
        <dbReference type="Proteomes" id="UP000245125"/>
    </source>
</evidence>
<dbReference type="OrthoDB" id="9786750at2"/>
<dbReference type="Gene3D" id="3.40.50.11690">
    <property type="entry name" value="Cell division protein FtsQ/DivIB"/>
    <property type="match status" value="1"/>
</dbReference>
<dbReference type="InterPro" id="IPR034746">
    <property type="entry name" value="POTRA"/>
</dbReference>
<reference evidence="12" key="1">
    <citation type="submission" date="2018-03" db="EMBL/GenBank/DDBJ databases">
        <authorList>
            <person name="Zecchin S."/>
        </authorList>
    </citation>
    <scope>NUCLEOTIDE SEQUENCE [LARGE SCALE GENOMIC DNA]</scope>
</reference>
<evidence type="ECO:0000256" key="5">
    <source>
        <dbReference type="ARBA" id="ARBA00022692"/>
    </source>
</evidence>
<dbReference type="InterPro" id="IPR005548">
    <property type="entry name" value="Cell_div_FtsQ/DivIB_C"/>
</dbReference>
<proteinExistence type="predicted"/>
<evidence type="ECO:0000256" key="7">
    <source>
        <dbReference type="ARBA" id="ARBA00023136"/>
    </source>
</evidence>
<dbReference type="Pfam" id="PF03799">
    <property type="entry name" value="FtsQ_DivIB_C"/>
    <property type="match status" value="1"/>
</dbReference>
<comment type="subcellular location">
    <subcellularLocation>
        <location evidence="1">Membrane</location>
    </subcellularLocation>
</comment>
<keyword evidence="2" id="KW-1003">Cell membrane</keyword>
<evidence type="ECO:0000256" key="9">
    <source>
        <dbReference type="SAM" id="Phobius"/>
    </source>
</evidence>
<accession>A0A2U3QL96</accession>
<evidence type="ECO:0000259" key="10">
    <source>
        <dbReference type="PROSITE" id="PS51779"/>
    </source>
</evidence>
<gene>
    <name evidence="11" type="ORF">NBG4_960006</name>
</gene>
<evidence type="ECO:0000256" key="6">
    <source>
        <dbReference type="ARBA" id="ARBA00022989"/>
    </source>
</evidence>
<evidence type="ECO:0000313" key="11">
    <source>
        <dbReference type="EMBL" id="SPQ02171.1"/>
    </source>
</evidence>
<feature type="domain" description="POTRA" evidence="10">
    <location>
        <begin position="53"/>
        <end position="121"/>
    </location>
</feature>
<sequence>MRARKNVKRNTVARKQRFAGSAGGIKTIAFIALPLLIFAAIGYFALGRVKSAFILSKVVFAGNVHLPDEDLKNLAGLKGGENLLTLSGWTIFRKISASPWVSHVAVRKEFPDKLHILVRETEPSALLDMRGRLFIVDEKGKMLEELKESSMPFLPIINGDPYQEKEVFSEAISLVRVIKETGLLSRKNHIEVIAHKMQEIALNLDGVVIKIGAGEYKDKLSRLMELEEEIRTRRIPVDYIDLRFANRVIVKPVNEVIK</sequence>
<protein>
    <recommendedName>
        <fullName evidence="10">POTRA domain-containing protein</fullName>
    </recommendedName>
</protein>
<dbReference type="EMBL" id="OUUY01000148">
    <property type="protein sequence ID" value="SPQ02171.1"/>
    <property type="molecule type" value="Genomic_DNA"/>
</dbReference>
<evidence type="ECO:0000256" key="8">
    <source>
        <dbReference type="ARBA" id="ARBA00023306"/>
    </source>
</evidence>
<evidence type="ECO:0000256" key="1">
    <source>
        <dbReference type="ARBA" id="ARBA00004370"/>
    </source>
</evidence>
<evidence type="ECO:0000256" key="4">
    <source>
        <dbReference type="ARBA" id="ARBA00022618"/>
    </source>
</evidence>
<keyword evidence="7 9" id="KW-0472">Membrane</keyword>
<dbReference type="GO" id="GO:0016020">
    <property type="term" value="C:membrane"/>
    <property type="evidence" value="ECO:0007669"/>
    <property type="project" value="UniProtKB-SubCell"/>
</dbReference>
<keyword evidence="3" id="KW-0997">Cell inner membrane</keyword>
<dbReference type="InterPro" id="IPR045335">
    <property type="entry name" value="FtsQ_C_sf"/>
</dbReference>
<dbReference type="PANTHER" id="PTHR35851:SF1">
    <property type="entry name" value="CELL DIVISION PROTEIN FTSQ"/>
    <property type="match status" value="1"/>
</dbReference>
<feature type="transmembrane region" description="Helical" evidence="9">
    <location>
        <begin position="21"/>
        <end position="46"/>
    </location>
</feature>
<dbReference type="InterPro" id="IPR013685">
    <property type="entry name" value="POTRA_FtsQ_type"/>
</dbReference>
<dbReference type="Gene3D" id="3.10.20.310">
    <property type="entry name" value="membrane protein fhac"/>
    <property type="match status" value="1"/>
</dbReference>
<evidence type="ECO:0000256" key="2">
    <source>
        <dbReference type="ARBA" id="ARBA00022475"/>
    </source>
</evidence>
<organism evidence="11 12">
    <name type="scientific">Candidatus Sulfobium mesophilum</name>
    <dbReference type="NCBI Taxonomy" id="2016548"/>
    <lineage>
        <taxon>Bacteria</taxon>
        <taxon>Pseudomonadati</taxon>
        <taxon>Nitrospirota</taxon>
        <taxon>Nitrospiria</taxon>
        <taxon>Nitrospirales</taxon>
        <taxon>Nitrospiraceae</taxon>
        <taxon>Candidatus Sulfobium</taxon>
    </lineage>
</organism>
<dbReference type="Proteomes" id="UP000245125">
    <property type="component" value="Unassembled WGS sequence"/>
</dbReference>
<evidence type="ECO:0000256" key="3">
    <source>
        <dbReference type="ARBA" id="ARBA00022519"/>
    </source>
</evidence>
<dbReference type="InterPro" id="IPR026579">
    <property type="entry name" value="FtsQ"/>
</dbReference>
<dbReference type="PANTHER" id="PTHR35851">
    <property type="entry name" value="CELL DIVISION PROTEIN FTSQ"/>
    <property type="match status" value="1"/>
</dbReference>